<protein>
    <submittedName>
        <fullName evidence="4">NAD(P)H-dependent oxidoreductase</fullName>
    </submittedName>
</protein>
<dbReference type="RefSeq" id="WP_216439066.1">
    <property type="nucleotide sequence ID" value="NZ_JAHLQF010000002.1"/>
</dbReference>
<evidence type="ECO:0000259" key="3">
    <source>
        <dbReference type="Pfam" id="PF03358"/>
    </source>
</evidence>
<keyword evidence="5" id="KW-1185">Reference proteome</keyword>
<dbReference type="PANTHER" id="PTHR43278:SF2">
    <property type="entry name" value="IRON-SULFUR FLAVOPROTEIN"/>
    <property type="match status" value="1"/>
</dbReference>
<gene>
    <name evidence="4" type="ORF">KQI86_09665</name>
</gene>
<dbReference type="Proteomes" id="UP000726170">
    <property type="component" value="Unassembled WGS sequence"/>
</dbReference>
<dbReference type="InterPro" id="IPR051796">
    <property type="entry name" value="ISF_SsuE-like"/>
</dbReference>
<reference evidence="4 5" key="1">
    <citation type="submission" date="2021-06" db="EMBL/GenBank/DDBJ databases">
        <authorList>
            <person name="Sun Q."/>
            <person name="Li D."/>
        </authorList>
    </citation>
    <scope>NUCLEOTIDE SEQUENCE [LARGE SCALE GENOMIC DNA]</scope>
    <source>
        <strain evidence="4 5">MSJ-11</strain>
    </source>
</reference>
<evidence type="ECO:0000256" key="1">
    <source>
        <dbReference type="ARBA" id="ARBA00022630"/>
    </source>
</evidence>
<dbReference type="PANTHER" id="PTHR43278">
    <property type="entry name" value="NAD(P)H-DEPENDENT FMN-CONTAINING OXIDOREDUCTASE YWQN-RELATED"/>
    <property type="match status" value="1"/>
</dbReference>
<organism evidence="4 5">
    <name type="scientific">Clostridium mobile</name>
    <dbReference type="NCBI Taxonomy" id="2841512"/>
    <lineage>
        <taxon>Bacteria</taxon>
        <taxon>Bacillati</taxon>
        <taxon>Bacillota</taxon>
        <taxon>Clostridia</taxon>
        <taxon>Eubacteriales</taxon>
        <taxon>Clostridiaceae</taxon>
        <taxon>Clostridium</taxon>
    </lineage>
</organism>
<sequence>MKILAIMGCSKNGNTSDIIKYFENQINKNGDVDFEYLYLSDYTIDFCTGCHNCIFIGEDKCREYKNVKAIEDKILSSDGIILASPGYMFSVTGIMKNFLDHVAYNCHRPKYFGKKAYIISSCTKWQEKGVFIPMETWVSAAGFNFVGKTYVDMLPLPMSQKEMDKKRKKIDKASYEFYTALNRKEQLKPKFSHLMVFHSFRTLCEMAPNVLKADYEYFKERNAYDKNTKWYVPANISFIKHNIACKMEGKMVKVIEKLIDKEKISVTNGRYKNEL</sequence>
<dbReference type="EMBL" id="JAHLQF010000002">
    <property type="protein sequence ID" value="MBU5484597.1"/>
    <property type="molecule type" value="Genomic_DNA"/>
</dbReference>
<evidence type="ECO:0000313" key="5">
    <source>
        <dbReference type="Proteomes" id="UP000726170"/>
    </source>
</evidence>
<dbReference type="Pfam" id="PF03358">
    <property type="entry name" value="FMN_red"/>
    <property type="match status" value="1"/>
</dbReference>
<keyword evidence="2" id="KW-0288">FMN</keyword>
<comment type="caution">
    <text evidence="4">The sequence shown here is derived from an EMBL/GenBank/DDBJ whole genome shotgun (WGS) entry which is preliminary data.</text>
</comment>
<name>A0ABS6EIK3_9CLOT</name>
<dbReference type="InterPro" id="IPR005025">
    <property type="entry name" value="FMN_Rdtase-like_dom"/>
</dbReference>
<evidence type="ECO:0000313" key="4">
    <source>
        <dbReference type="EMBL" id="MBU5484597.1"/>
    </source>
</evidence>
<accession>A0ABS6EIK3</accession>
<keyword evidence="1" id="KW-0285">Flavoprotein</keyword>
<evidence type="ECO:0000256" key="2">
    <source>
        <dbReference type="ARBA" id="ARBA00022643"/>
    </source>
</evidence>
<proteinExistence type="predicted"/>
<feature type="domain" description="NADPH-dependent FMN reductase-like" evidence="3">
    <location>
        <begin position="1"/>
        <end position="122"/>
    </location>
</feature>